<dbReference type="InterPro" id="IPR032675">
    <property type="entry name" value="LRR_dom_sf"/>
</dbReference>
<dbReference type="Pfam" id="PF23598">
    <property type="entry name" value="LRR_14"/>
    <property type="match status" value="1"/>
</dbReference>
<dbReference type="AlphaFoldDB" id="A0ABD3H2U2"/>
<dbReference type="InterPro" id="IPR027417">
    <property type="entry name" value="P-loop_NTPase"/>
</dbReference>
<dbReference type="EMBL" id="JBJQOH010000006">
    <property type="protein sequence ID" value="KAL3685096.1"/>
    <property type="molecule type" value="Genomic_DNA"/>
</dbReference>
<dbReference type="GO" id="GO:0006952">
    <property type="term" value="P:defense response"/>
    <property type="evidence" value="ECO:0007669"/>
    <property type="project" value="UniProtKB-KW"/>
</dbReference>
<evidence type="ECO:0000256" key="1">
    <source>
        <dbReference type="ARBA" id="ARBA00022737"/>
    </source>
</evidence>
<dbReference type="InterPro" id="IPR055414">
    <property type="entry name" value="LRR_R13L4/SHOC2-like"/>
</dbReference>
<dbReference type="Gene3D" id="1.10.8.430">
    <property type="entry name" value="Helical domain of apoptotic protease-activating factors"/>
    <property type="match status" value="1"/>
</dbReference>
<accession>A0ABD3H2U2</accession>
<evidence type="ECO:0000313" key="5">
    <source>
        <dbReference type="Proteomes" id="UP001633002"/>
    </source>
</evidence>
<dbReference type="PANTHER" id="PTHR36766">
    <property type="entry name" value="PLANT BROAD-SPECTRUM MILDEW RESISTANCE PROTEIN RPW8"/>
    <property type="match status" value="1"/>
</dbReference>
<sequence>MVPEVAVGFEALVTEILEEHLRHHTFVGLSGMGGVGKTTLAKLIFNRVHAAYEFSCFVEGMNLFHGKMTKEDIKGLAWRKMRRHGVPVHSASGSCGGDGWYEVTGKSLLIVFDDVEDPDHVALLKEIVHENGVEESLFILTSRNAQRLKDCGYDLYIVPLGGLESQDAKKLFTTYAFPEGEEPPEVFREVVKQVVKGCGGLPLTLEILGRVENRLQLLQDRALVTVRKEKDGNGKEYTTFYMHEHLIRMGQRIGRQEGMCFSSSGWPSHHAILQGDQELGKIVALNLLVDKDVMDFYGSRFFCTMREVWPKLTAIRYMVLEVDGPFCCDRCMNQVVALPGTLVLLRIEGNLQQRGRQMNVVFSAEALGNSGNLSLWEVVGESLSMYMGYPGNPSMNDTLGNSLSRYLRKPLQNSTLSVGRCASLVRLDLINCRIVDLGGLNELRRLWMLRIRSCSTVRNWPASLRALRNLEQLELVSNQSSLRSIGDSTNLRDLEINMGSHVHSSFRNLTNLESLSVEILGRQPIPSIVGSFLKLEVLQIRCGEIPDLKDTLRNLPALRQLNLQCKEILDLQDSLGNLTSLEGLSLEGPIRCLPASLSNLTWLKYVKLYGGHGDVLWSRRGTEGQYCTGVIRDHQFVKDVFENLQGTKRMTLQCDHAASAVLVRNIVNLEELSIIVKCHQAVPDTFGDLQNLRKLRLQCFAVENNLVESLRRLSSLQELYLICGTVKQLPDSFGCFLTLKTLFIDCTSLQTFPATIWQLPYLESLSLGHLQKLESLPEALANLRSLRKLEFRDCAVESLPESLGRLSDLRCLAVHSCENLKTLPDSIGNLSSLTSLHLCYSPLHFLPGTLSNLSQLRSLHIDGCQKLNLPSDISASFPNLVICHREHRGCRDYLELAAEDTYREYRDILGDVETTSLMTVFPACLGGFLNICGQDLRILSFFI</sequence>
<dbReference type="PRINTS" id="PR00364">
    <property type="entry name" value="DISEASERSIST"/>
</dbReference>
<dbReference type="PROSITE" id="PS51450">
    <property type="entry name" value="LRR"/>
    <property type="match status" value="1"/>
</dbReference>
<dbReference type="Gene3D" id="3.40.50.300">
    <property type="entry name" value="P-loop containing nucleotide triphosphate hydrolases"/>
    <property type="match status" value="1"/>
</dbReference>
<dbReference type="InterPro" id="IPR001611">
    <property type="entry name" value="Leu-rich_rpt"/>
</dbReference>
<dbReference type="PANTHER" id="PTHR36766:SF69">
    <property type="entry name" value="DISEASE RESISTANCE PROTEIN RGA2-LIKE"/>
    <property type="match status" value="1"/>
</dbReference>
<protein>
    <recommendedName>
        <fullName evidence="6">NB-ARC domain-containing protein</fullName>
    </recommendedName>
</protein>
<dbReference type="SUPFAM" id="SSF52540">
    <property type="entry name" value="P-loop containing nucleoside triphosphate hydrolases"/>
    <property type="match status" value="1"/>
</dbReference>
<gene>
    <name evidence="4" type="ORF">R1sor_003118</name>
</gene>
<organism evidence="4 5">
    <name type="scientific">Riccia sorocarpa</name>
    <dbReference type="NCBI Taxonomy" id="122646"/>
    <lineage>
        <taxon>Eukaryota</taxon>
        <taxon>Viridiplantae</taxon>
        <taxon>Streptophyta</taxon>
        <taxon>Embryophyta</taxon>
        <taxon>Marchantiophyta</taxon>
        <taxon>Marchantiopsida</taxon>
        <taxon>Marchantiidae</taxon>
        <taxon>Marchantiales</taxon>
        <taxon>Ricciaceae</taxon>
        <taxon>Riccia</taxon>
    </lineage>
</organism>
<dbReference type="InterPro" id="IPR042197">
    <property type="entry name" value="Apaf_helical"/>
</dbReference>
<evidence type="ECO:0000259" key="2">
    <source>
        <dbReference type="Pfam" id="PF00931"/>
    </source>
</evidence>
<dbReference type="Proteomes" id="UP001633002">
    <property type="component" value="Unassembled WGS sequence"/>
</dbReference>
<feature type="domain" description="Disease resistance R13L4/SHOC-2-like LRR" evidence="3">
    <location>
        <begin position="772"/>
        <end position="863"/>
    </location>
</feature>
<evidence type="ECO:0008006" key="6">
    <source>
        <dbReference type="Google" id="ProtNLM"/>
    </source>
</evidence>
<reference evidence="4 5" key="1">
    <citation type="submission" date="2024-09" db="EMBL/GenBank/DDBJ databases">
        <title>Chromosome-scale assembly of Riccia sorocarpa.</title>
        <authorList>
            <person name="Paukszto L."/>
        </authorList>
    </citation>
    <scope>NUCLEOTIDE SEQUENCE [LARGE SCALE GENOMIC DNA]</scope>
    <source>
        <strain evidence="4">LP-2024</strain>
        <tissue evidence="4">Aerial parts of the thallus</tissue>
    </source>
</reference>
<comment type="caution">
    <text evidence="4">The sequence shown here is derived from an EMBL/GenBank/DDBJ whole genome shotgun (WGS) entry which is preliminary data.</text>
</comment>
<feature type="domain" description="NB-ARC" evidence="2">
    <location>
        <begin position="22"/>
        <end position="179"/>
    </location>
</feature>
<keyword evidence="1" id="KW-0677">Repeat</keyword>
<proteinExistence type="predicted"/>
<dbReference type="Gene3D" id="3.80.10.10">
    <property type="entry name" value="Ribonuclease Inhibitor"/>
    <property type="match status" value="2"/>
</dbReference>
<keyword evidence="5" id="KW-1185">Reference proteome</keyword>
<name>A0ABD3H2U2_9MARC</name>
<dbReference type="InterPro" id="IPR002182">
    <property type="entry name" value="NB-ARC"/>
</dbReference>
<dbReference type="SUPFAM" id="SSF52058">
    <property type="entry name" value="L domain-like"/>
    <property type="match status" value="2"/>
</dbReference>
<dbReference type="Pfam" id="PF00931">
    <property type="entry name" value="NB-ARC"/>
    <property type="match status" value="1"/>
</dbReference>
<evidence type="ECO:0000259" key="3">
    <source>
        <dbReference type="Pfam" id="PF23598"/>
    </source>
</evidence>
<evidence type="ECO:0000313" key="4">
    <source>
        <dbReference type="EMBL" id="KAL3685096.1"/>
    </source>
</evidence>